<dbReference type="PATRIC" id="fig|230089.6.peg.1647"/>
<dbReference type="RefSeq" id="WP_046974487.1">
    <property type="nucleotide sequence ID" value="NZ_CAWQPG010000325.1"/>
</dbReference>
<reference evidence="1 2" key="1">
    <citation type="journal article" date="2015" name="J. Biotechnol.">
        <title>Complete genome sequence of Photorhabdus temperata subsp. thracensis 39-8(T), an entomopathogenic bacterium for the improved commercial bioinsecticide.</title>
        <authorList>
            <person name="Kwak Y."/>
            <person name="Shin J.H."/>
        </authorList>
    </citation>
    <scope>NUCLEOTIDE SEQUENCE [LARGE SCALE GENOMIC DNA]</scope>
    <source>
        <strain evidence="1 2">DSM 15199</strain>
    </source>
</reference>
<gene>
    <name evidence="1" type="ORF">VY86_07480</name>
</gene>
<proteinExistence type="predicted"/>
<evidence type="ECO:0000313" key="2">
    <source>
        <dbReference type="Proteomes" id="UP000034866"/>
    </source>
</evidence>
<dbReference type="Pfam" id="PF10809">
    <property type="entry name" value="DUF2732"/>
    <property type="match status" value="1"/>
</dbReference>
<keyword evidence="2" id="KW-1185">Reference proteome</keyword>
<evidence type="ECO:0008006" key="3">
    <source>
        <dbReference type="Google" id="ProtNLM"/>
    </source>
</evidence>
<dbReference type="OrthoDB" id="6445301at2"/>
<organism evidence="1 2">
    <name type="scientific">Photorhabdus thracensis</name>
    <dbReference type="NCBI Taxonomy" id="230089"/>
    <lineage>
        <taxon>Bacteria</taxon>
        <taxon>Pseudomonadati</taxon>
        <taxon>Pseudomonadota</taxon>
        <taxon>Gammaproteobacteria</taxon>
        <taxon>Enterobacterales</taxon>
        <taxon>Morganellaceae</taxon>
        <taxon>Photorhabdus</taxon>
    </lineage>
</organism>
<sequence length="64" mass="7274">MNIEQLIKKNREDERKILAERSSSRLLKIAAHIVAKKLDYAASSALLNSEAEKIEHEARDLESV</sequence>
<evidence type="ECO:0000313" key="1">
    <source>
        <dbReference type="EMBL" id="AKH63199.1"/>
    </source>
</evidence>
<dbReference type="Proteomes" id="UP000034866">
    <property type="component" value="Chromosome"/>
</dbReference>
<name>A0A0F7LJA5_9GAMM</name>
<dbReference type="InterPro" id="IPR020126">
    <property type="entry name" value="DUF2732"/>
</dbReference>
<dbReference type="KEGG" id="ptt:VY86_07480"/>
<accession>A0A0F7LJA5</accession>
<protein>
    <recommendedName>
        <fullName evidence="3">DUF2732 domain-containing protein</fullName>
    </recommendedName>
</protein>
<dbReference type="STRING" id="230089.VY86_07480"/>
<reference evidence="2" key="2">
    <citation type="submission" date="2015-03" db="EMBL/GenBank/DDBJ databases">
        <title>Genome sequence of Azospirillum thiophilum strain DSM 21654T.</title>
        <authorList>
            <person name="Kwak Y."/>
            <person name="Shin J.-H."/>
        </authorList>
    </citation>
    <scope>NUCLEOTIDE SEQUENCE [LARGE SCALE GENOMIC DNA]</scope>
    <source>
        <strain evidence="2">DSM 15199</strain>
    </source>
</reference>
<dbReference type="EMBL" id="CP011104">
    <property type="protein sequence ID" value="AKH63199.1"/>
    <property type="molecule type" value="Genomic_DNA"/>
</dbReference>
<dbReference type="AlphaFoldDB" id="A0A0F7LJA5"/>